<dbReference type="OrthoDB" id="6499973at2759"/>
<reference evidence="3 4" key="1">
    <citation type="submission" date="2017-01" db="EMBL/GenBank/DDBJ databases">
        <authorList>
            <person name="Mah S.A."/>
            <person name="Swanson W.J."/>
            <person name="Moy G.W."/>
            <person name="Vacquier V.D."/>
        </authorList>
    </citation>
    <scope>NUCLEOTIDE SEQUENCE [LARGE SCALE GENOMIC DNA]</scope>
    <source>
        <strain evidence="3 4">GSMNP</strain>
    </source>
</reference>
<feature type="region of interest" description="Disordered" evidence="1">
    <location>
        <begin position="1"/>
        <end position="23"/>
    </location>
</feature>
<dbReference type="EMBL" id="LSSN01000952">
    <property type="protein sequence ID" value="OMJ21635.1"/>
    <property type="molecule type" value="Genomic_DNA"/>
</dbReference>
<evidence type="ECO:0000256" key="1">
    <source>
        <dbReference type="SAM" id="MobiDB-lite"/>
    </source>
</evidence>
<keyword evidence="4" id="KW-1185">Reference proteome</keyword>
<keyword evidence="2" id="KW-1133">Transmembrane helix</keyword>
<proteinExistence type="predicted"/>
<feature type="transmembrane region" description="Helical" evidence="2">
    <location>
        <begin position="53"/>
        <end position="78"/>
    </location>
</feature>
<comment type="caution">
    <text evidence="3">The sequence shown here is derived from an EMBL/GenBank/DDBJ whole genome shotgun (WGS) entry which is preliminary data.</text>
</comment>
<organism evidence="3 4">
    <name type="scientific">Smittium culicis</name>
    <dbReference type="NCBI Taxonomy" id="133412"/>
    <lineage>
        <taxon>Eukaryota</taxon>
        <taxon>Fungi</taxon>
        <taxon>Fungi incertae sedis</taxon>
        <taxon>Zoopagomycota</taxon>
        <taxon>Kickxellomycotina</taxon>
        <taxon>Harpellomycetes</taxon>
        <taxon>Harpellales</taxon>
        <taxon>Legeriomycetaceae</taxon>
        <taxon>Smittium</taxon>
    </lineage>
</organism>
<feature type="compositionally biased region" description="Polar residues" evidence="1">
    <location>
        <begin position="1"/>
        <end position="20"/>
    </location>
</feature>
<feature type="non-terminal residue" evidence="3">
    <location>
        <position position="108"/>
    </location>
</feature>
<evidence type="ECO:0000256" key="2">
    <source>
        <dbReference type="SAM" id="Phobius"/>
    </source>
</evidence>
<protein>
    <submittedName>
        <fullName evidence="3">Uncharacterized protein</fullName>
    </submittedName>
</protein>
<gene>
    <name evidence="3" type="ORF">AYI70_g3362</name>
</gene>
<dbReference type="AlphaFoldDB" id="A0A1R1Y4A3"/>
<keyword evidence="2" id="KW-0472">Membrane</keyword>
<evidence type="ECO:0000313" key="4">
    <source>
        <dbReference type="Proteomes" id="UP000187283"/>
    </source>
</evidence>
<sequence length="108" mass="12028">MNSNLGNNPHSSSYDQNNNHAKVENKNLVVKEILYEVSSPNPEDDESGLDSSYSYLVLFASFINFIVIFGCLNAFGIFQEYYLNTQFADKSASSIAWISTIAFTVPLS</sequence>
<keyword evidence="2" id="KW-0812">Transmembrane</keyword>
<dbReference type="Proteomes" id="UP000187283">
    <property type="component" value="Unassembled WGS sequence"/>
</dbReference>
<accession>A0A1R1Y4A3</accession>
<name>A0A1R1Y4A3_9FUNG</name>
<evidence type="ECO:0000313" key="3">
    <source>
        <dbReference type="EMBL" id="OMJ21635.1"/>
    </source>
</evidence>